<dbReference type="HOGENOM" id="CLU_1851068_0_0_4"/>
<dbReference type="STRING" id="62928.azo2244"/>
<dbReference type="EMBL" id="AM406670">
    <property type="protein sequence ID" value="CAL94861.1"/>
    <property type="molecule type" value="Genomic_DNA"/>
</dbReference>
<feature type="region of interest" description="Disordered" evidence="1">
    <location>
        <begin position="32"/>
        <end position="54"/>
    </location>
</feature>
<evidence type="ECO:0000313" key="3">
    <source>
        <dbReference type="Proteomes" id="UP000002588"/>
    </source>
</evidence>
<protein>
    <submittedName>
        <fullName evidence="2">Hypothetical secreted protein</fullName>
    </submittedName>
</protein>
<accession>A1K7Q6</accession>
<keyword evidence="3" id="KW-1185">Reference proteome</keyword>
<organism evidence="2 3">
    <name type="scientific">Azoarcus sp. (strain BH72)</name>
    <dbReference type="NCBI Taxonomy" id="418699"/>
    <lineage>
        <taxon>Bacteria</taxon>
        <taxon>Pseudomonadati</taxon>
        <taxon>Pseudomonadota</taxon>
        <taxon>Betaproteobacteria</taxon>
        <taxon>Rhodocyclales</taxon>
        <taxon>Zoogloeaceae</taxon>
        <taxon>Azoarcus</taxon>
    </lineage>
</organism>
<reference evidence="2 3" key="1">
    <citation type="journal article" date="2006" name="Nat. Biotechnol.">
        <title>Complete genome of the mutualistic, N2-fixing grass endophyte Azoarcus sp. strain BH72.</title>
        <authorList>
            <person name="Krause A."/>
            <person name="Ramakumar A."/>
            <person name="Bartels D."/>
            <person name="Battistoni F."/>
            <person name="Bekel T."/>
            <person name="Boch J."/>
            <person name="Boehm M."/>
            <person name="Friedrich F."/>
            <person name="Hurek T."/>
            <person name="Krause L."/>
            <person name="Linke B."/>
            <person name="McHardy A.C."/>
            <person name="Sarkar A."/>
            <person name="Schneiker S."/>
            <person name="Syed A.A."/>
            <person name="Thauer R."/>
            <person name="Vorhoelter F.-J."/>
            <person name="Weidner S."/>
            <person name="Puehler A."/>
            <person name="Reinhold-Hurek B."/>
            <person name="Kaiser O."/>
            <person name="Goesmann A."/>
        </authorList>
    </citation>
    <scope>NUCLEOTIDE SEQUENCE [LARGE SCALE GENOMIC DNA]</scope>
    <source>
        <strain evidence="2 3">BH72</strain>
    </source>
</reference>
<dbReference type="KEGG" id="azo:azo2244"/>
<sequence length="138" mass="13942">MEAVSMTKFGTVCAIAVGVGLSPAYGQSFSSWASASSDRPGLLPESGRGEPLPAVMRPGDSFLGMALPGATAPGDEAAARLSAPAVQRVAFIPAAVAASPEVVREPAPRRDDPSPAAALAAGFGLLAFIVRRRLARVG</sequence>
<evidence type="ECO:0000313" key="2">
    <source>
        <dbReference type="EMBL" id="CAL94861.1"/>
    </source>
</evidence>
<name>A1K7Q6_AZOSB</name>
<proteinExistence type="predicted"/>
<dbReference type="Proteomes" id="UP000002588">
    <property type="component" value="Chromosome"/>
</dbReference>
<gene>
    <name evidence="2" type="ordered locus">azo2244</name>
</gene>
<evidence type="ECO:0000256" key="1">
    <source>
        <dbReference type="SAM" id="MobiDB-lite"/>
    </source>
</evidence>
<dbReference type="AlphaFoldDB" id="A1K7Q6"/>